<dbReference type="EMBL" id="JACBAF010002317">
    <property type="protein sequence ID" value="KAF7155777.1"/>
    <property type="molecule type" value="Genomic_DNA"/>
</dbReference>
<dbReference type="PANTHER" id="PTHR33048:SF140">
    <property type="entry name" value="ATPASE, PUTATIVE (EUROFUNG)-RELATED"/>
    <property type="match status" value="1"/>
</dbReference>
<feature type="transmembrane region" description="Helical" evidence="7">
    <location>
        <begin position="171"/>
        <end position="192"/>
    </location>
</feature>
<evidence type="ECO:0000313" key="12">
    <source>
        <dbReference type="Proteomes" id="UP000630445"/>
    </source>
</evidence>
<dbReference type="EMBL" id="JACBAF010002317">
    <property type="protein sequence ID" value="KAF7155754.1"/>
    <property type="molecule type" value="Genomic_DNA"/>
</dbReference>
<evidence type="ECO:0000256" key="2">
    <source>
        <dbReference type="ARBA" id="ARBA00022692"/>
    </source>
</evidence>
<evidence type="ECO:0000313" key="10">
    <source>
        <dbReference type="EMBL" id="KAF7155754.1"/>
    </source>
</evidence>
<evidence type="ECO:0000256" key="7">
    <source>
        <dbReference type="SAM" id="Phobius"/>
    </source>
</evidence>
<feature type="transmembrane region" description="Helical" evidence="7">
    <location>
        <begin position="122"/>
        <end position="141"/>
    </location>
</feature>
<dbReference type="GO" id="GO:0016020">
    <property type="term" value="C:membrane"/>
    <property type="evidence" value="ECO:0007669"/>
    <property type="project" value="UniProtKB-SubCell"/>
</dbReference>
<reference evidence="9" key="1">
    <citation type="submission" date="2020-06" db="EMBL/GenBank/DDBJ databases">
        <title>Draft genome sequences of strains closely related to Aspergillus parafelis and Aspergillus hiratsukae.</title>
        <authorList>
            <person name="Dos Santos R.A.C."/>
            <person name="Rivero-Menendez O."/>
            <person name="Steenwyk J.L."/>
            <person name="Mead M.E."/>
            <person name="Goldman G.H."/>
            <person name="Alastruey-Izquierdo A."/>
            <person name="Rokas A."/>
        </authorList>
    </citation>
    <scope>NUCLEOTIDE SEQUENCE</scope>
    <source>
        <strain evidence="9">CNM-CM5793</strain>
        <strain evidence="10">CNM-CM6106</strain>
    </source>
</reference>
<name>A0A8H6P8J1_9EURO</name>
<dbReference type="InterPro" id="IPR052337">
    <property type="entry name" value="SAT4-like"/>
</dbReference>
<dbReference type="Proteomes" id="UP000630445">
    <property type="component" value="Unassembled WGS sequence"/>
</dbReference>
<comment type="similarity">
    <text evidence="5">Belongs to the SAT4 family.</text>
</comment>
<evidence type="ECO:0000256" key="3">
    <source>
        <dbReference type="ARBA" id="ARBA00022989"/>
    </source>
</evidence>
<organism evidence="9 12">
    <name type="scientific">Aspergillus hiratsukae</name>
    <dbReference type="NCBI Taxonomy" id="1194566"/>
    <lineage>
        <taxon>Eukaryota</taxon>
        <taxon>Fungi</taxon>
        <taxon>Dikarya</taxon>
        <taxon>Ascomycota</taxon>
        <taxon>Pezizomycotina</taxon>
        <taxon>Eurotiomycetes</taxon>
        <taxon>Eurotiomycetidae</taxon>
        <taxon>Eurotiales</taxon>
        <taxon>Aspergillaceae</taxon>
        <taxon>Aspergillus</taxon>
        <taxon>Aspergillus subgen. Fumigati</taxon>
    </lineage>
</organism>
<evidence type="ECO:0000313" key="11">
    <source>
        <dbReference type="EMBL" id="KAF7155777.1"/>
    </source>
</evidence>
<feature type="transmembrane region" description="Helical" evidence="7">
    <location>
        <begin position="204"/>
        <end position="223"/>
    </location>
</feature>
<dbReference type="PANTHER" id="PTHR33048">
    <property type="entry name" value="PTH11-LIKE INTEGRAL MEMBRANE PROTEIN (AFU_ORTHOLOGUE AFUA_5G11245)"/>
    <property type="match status" value="1"/>
</dbReference>
<keyword evidence="3 7" id="KW-1133">Transmembrane helix</keyword>
<feature type="region of interest" description="Disordered" evidence="6">
    <location>
        <begin position="286"/>
        <end position="310"/>
    </location>
</feature>
<proteinExistence type="inferred from homology"/>
<feature type="transmembrane region" description="Helical" evidence="7">
    <location>
        <begin position="235"/>
        <end position="261"/>
    </location>
</feature>
<feature type="domain" description="Rhodopsin" evidence="8">
    <location>
        <begin position="27"/>
        <end position="266"/>
    </location>
</feature>
<evidence type="ECO:0000259" key="8">
    <source>
        <dbReference type="Pfam" id="PF20684"/>
    </source>
</evidence>
<evidence type="ECO:0000313" key="9">
    <source>
        <dbReference type="EMBL" id="KAF7121831.1"/>
    </source>
</evidence>
<keyword evidence="4 7" id="KW-0472">Membrane</keyword>
<keyword evidence="12" id="KW-1185">Reference proteome</keyword>
<protein>
    <recommendedName>
        <fullName evidence="8">Rhodopsin domain-containing protein</fullName>
    </recommendedName>
</protein>
<gene>
    <name evidence="9" type="ORF">CNMCM5793_009384</name>
    <name evidence="10" type="ORF">CNMCM6106_007019</name>
    <name evidence="11" type="ORF">CNMCM6106_007042</name>
</gene>
<dbReference type="InterPro" id="IPR049326">
    <property type="entry name" value="Rhodopsin_dom_fungi"/>
</dbReference>
<dbReference type="OrthoDB" id="3897607at2759"/>
<evidence type="ECO:0000256" key="4">
    <source>
        <dbReference type="ARBA" id="ARBA00023136"/>
    </source>
</evidence>
<comment type="subcellular location">
    <subcellularLocation>
        <location evidence="1">Membrane</location>
        <topology evidence="1">Multi-pass membrane protein</topology>
    </subcellularLocation>
</comment>
<keyword evidence="2 7" id="KW-0812">Transmembrane</keyword>
<dbReference type="AlphaFoldDB" id="A0A8H6P8J1"/>
<evidence type="ECO:0000256" key="5">
    <source>
        <dbReference type="ARBA" id="ARBA00038359"/>
    </source>
</evidence>
<comment type="caution">
    <text evidence="9">The sequence shown here is derived from an EMBL/GenBank/DDBJ whole genome shotgun (WGS) entry which is preliminary data.</text>
</comment>
<dbReference type="EMBL" id="JACBAD010002038">
    <property type="protein sequence ID" value="KAF7121831.1"/>
    <property type="molecule type" value="Genomic_DNA"/>
</dbReference>
<sequence>MALQGRSIVAFTVSLVFLCLSFIAVALRCFVRLRVVKAFGWDDRLMVLAMVFNIWFSICAIAGAFAGIGQRFDQFDSVADVQTALLWWWLGQCAYVWVVTSARISIAMLLLRLTVQRRSSAVVYTVMGLTATVGLAFWLVLTLQWDPVREFWERTGKGHCIDGRFVVDVTYLYSATACLCDFTLGLFPIYLIKDLQMSRRTKCAVAIILGMGCLAGAAVAARIPYLPDYKDPDFLYATIGIGISSNVEAGLGIIAGSLVTLRPLMRWLGYVSHSVSNAVRGVTLSSNRTQSSSAKQKHTVHKEHGPSDIESAMPMAVSCPSQTEEAQFGAGAI</sequence>
<feature type="transmembrane region" description="Helical" evidence="7">
    <location>
        <begin position="45"/>
        <end position="66"/>
    </location>
</feature>
<evidence type="ECO:0000256" key="6">
    <source>
        <dbReference type="SAM" id="MobiDB-lite"/>
    </source>
</evidence>
<dbReference type="Pfam" id="PF20684">
    <property type="entry name" value="Fung_rhodopsin"/>
    <property type="match status" value="1"/>
</dbReference>
<feature type="transmembrane region" description="Helical" evidence="7">
    <location>
        <begin position="6"/>
        <end position="33"/>
    </location>
</feature>
<evidence type="ECO:0000256" key="1">
    <source>
        <dbReference type="ARBA" id="ARBA00004141"/>
    </source>
</evidence>
<accession>A0A8H6P8J1</accession>
<dbReference type="Proteomes" id="UP000662466">
    <property type="component" value="Unassembled WGS sequence"/>
</dbReference>
<feature type="transmembrane region" description="Helical" evidence="7">
    <location>
        <begin position="86"/>
        <end position="110"/>
    </location>
</feature>